<dbReference type="Proteomes" id="UP000184383">
    <property type="component" value="Unassembled WGS sequence"/>
</dbReference>
<dbReference type="AlphaFoldDB" id="A0A1L9RFN7"/>
<dbReference type="VEuPathDB" id="FungiDB:ASPWEDRAFT_173127"/>
<dbReference type="RefSeq" id="XP_040687364.1">
    <property type="nucleotide sequence ID" value="XM_040831025.1"/>
</dbReference>
<dbReference type="OrthoDB" id="4499271at2759"/>
<protein>
    <submittedName>
        <fullName evidence="1">Uncharacterized protein</fullName>
    </submittedName>
</protein>
<keyword evidence="2" id="KW-1185">Reference proteome</keyword>
<sequence length="267" mass="30877">MLPSSKFAGLPSPKLVQLVARYFDEAKVPHVLWGSMAQRNDISFVIPDNHIEAAMQTLLLAGLPRCLLNANCPSIQKHRNSPIPEVHFHLHPKYAIETLDLHKQSLTLFHFPDLTPHTPASDERNFTLTTNLHTCNWSKEEFYGPHARDPYPVKTLTAVGFTEAMIMLSCRDFRHCNNYDGHWYVGIYRIQRFVEEKGNFSRKELNPRFLPYWNAYEEHPYGRSLYTRLSELREEMLQNGELPPPPAVNNFGSIELALKLQRYVTFG</sequence>
<reference evidence="2" key="1">
    <citation type="journal article" date="2017" name="Genome Biol.">
        <title>Comparative genomics reveals high biological diversity and specific adaptations in the industrially and medically important fungal genus Aspergillus.</title>
        <authorList>
            <person name="de Vries R.P."/>
            <person name="Riley R."/>
            <person name="Wiebenga A."/>
            <person name="Aguilar-Osorio G."/>
            <person name="Amillis S."/>
            <person name="Uchima C.A."/>
            <person name="Anderluh G."/>
            <person name="Asadollahi M."/>
            <person name="Askin M."/>
            <person name="Barry K."/>
            <person name="Battaglia E."/>
            <person name="Bayram O."/>
            <person name="Benocci T."/>
            <person name="Braus-Stromeyer S.A."/>
            <person name="Caldana C."/>
            <person name="Canovas D."/>
            <person name="Cerqueira G.C."/>
            <person name="Chen F."/>
            <person name="Chen W."/>
            <person name="Choi C."/>
            <person name="Clum A."/>
            <person name="Dos Santos R.A."/>
            <person name="Damasio A.R."/>
            <person name="Diallinas G."/>
            <person name="Emri T."/>
            <person name="Fekete E."/>
            <person name="Flipphi M."/>
            <person name="Freyberg S."/>
            <person name="Gallo A."/>
            <person name="Gournas C."/>
            <person name="Habgood R."/>
            <person name="Hainaut M."/>
            <person name="Harispe M.L."/>
            <person name="Henrissat B."/>
            <person name="Hilden K.S."/>
            <person name="Hope R."/>
            <person name="Hossain A."/>
            <person name="Karabika E."/>
            <person name="Karaffa L."/>
            <person name="Karanyi Z."/>
            <person name="Krasevec N."/>
            <person name="Kuo A."/>
            <person name="Kusch H."/>
            <person name="LaButti K."/>
            <person name="Lagendijk E.L."/>
            <person name="Lapidus A."/>
            <person name="Levasseur A."/>
            <person name="Lindquist E."/>
            <person name="Lipzen A."/>
            <person name="Logrieco A.F."/>
            <person name="MacCabe A."/>
            <person name="Maekelae M.R."/>
            <person name="Malavazi I."/>
            <person name="Melin P."/>
            <person name="Meyer V."/>
            <person name="Mielnichuk N."/>
            <person name="Miskei M."/>
            <person name="Molnar A.P."/>
            <person name="Mule G."/>
            <person name="Ngan C.Y."/>
            <person name="Orejas M."/>
            <person name="Orosz E."/>
            <person name="Ouedraogo J.P."/>
            <person name="Overkamp K.M."/>
            <person name="Park H.-S."/>
            <person name="Perrone G."/>
            <person name="Piumi F."/>
            <person name="Punt P.J."/>
            <person name="Ram A.F."/>
            <person name="Ramon A."/>
            <person name="Rauscher S."/>
            <person name="Record E."/>
            <person name="Riano-Pachon D.M."/>
            <person name="Robert V."/>
            <person name="Roehrig J."/>
            <person name="Ruller R."/>
            <person name="Salamov A."/>
            <person name="Salih N.S."/>
            <person name="Samson R.A."/>
            <person name="Sandor E."/>
            <person name="Sanguinetti M."/>
            <person name="Schuetze T."/>
            <person name="Sepcic K."/>
            <person name="Shelest E."/>
            <person name="Sherlock G."/>
            <person name="Sophianopoulou V."/>
            <person name="Squina F.M."/>
            <person name="Sun H."/>
            <person name="Susca A."/>
            <person name="Todd R.B."/>
            <person name="Tsang A."/>
            <person name="Unkles S.E."/>
            <person name="van de Wiele N."/>
            <person name="van Rossen-Uffink D."/>
            <person name="Oliveira J.V."/>
            <person name="Vesth T.C."/>
            <person name="Visser J."/>
            <person name="Yu J.-H."/>
            <person name="Zhou M."/>
            <person name="Andersen M.R."/>
            <person name="Archer D.B."/>
            <person name="Baker S.E."/>
            <person name="Benoit I."/>
            <person name="Brakhage A.A."/>
            <person name="Braus G.H."/>
            <person name="Fischer R."/>
            <person name="Frisvad J.C."/>
            <person name="Goldman G.H."/>
            <person name="Houbraken J."/>
            <person name="Oakley B."/>
            <person name="Pocsi I."/>
            <person name="Scazzocchio C."/>
            <person name="Seiboth B."/>
            <person name="vanKuyk P.A."/>
            <person name="Wortman J."/>
            <person name="Dyer P.S."/>
            <person name="Grigoriev I.V."/>
        </authorList>
    </citation>
    <scope>NUCLEOTIDE SEQUENCE [LARGE SCALE GENOMIC DNA]</scope>
    <source>
        <strain evidence="2">DTO 134E9</strain>
    </source>
</reference>
<gene>
    <name evidence="1" type="ORF">ASPWEDRAFT_173127</name>
</gene>
<organism evidence="1 2">
    <name type="scientific">Aspergillus wentii DTO 134E9</name>
    <dbReference type="NCBI Taxonomy" id="1073089"/>
    <lineage>
        <taxon>Eukaryota</taxon>
        <taxon>Fungi</taxon>
        <taxon>Dikarya</taxon>
        <taxon>Ascomycota</taxon>
        <taxon>Pezizomycotina</taxon>
        <taxon>Eurotiomycetes</taxon>
        <taxon>Eurotiomycetidae</taxon>
        <taxon>Eurotiales</taxon>
        <taxon>Aspergillaceae</taxon>
        <taxon>Aspergillus</taxon>
        <taxon>Aspergillus subgen. Cremei</taxon>
    </lineage>
</organism>
<name>A0A1L9RFN7_ASPWE</name>
<proteinExistence type="predicted"/>
<dbReference type="EMBL" id="KV878213">
    <property type="protein sequence ID" value="OJJ33688.1"/>
    <property type="molecule type" value="Genomic_DNA"/>
</dbReference>
<evidence type="ECO:0000313" key="1">
    <source>
        <dbReference type="EMBL" id="OJJ33688.1"/>
    </source>
</evidence>
<accession>A0A1L9RFN7</accession>
<evidence type="ECO:0000313" key="2">
    <source>
        <dbReference type="Proteomes" id="UP000184383"/>
    </source>
</evidence>
<dbReference type="GeneID" id="63746873"/>